<sequence>MAADAVASWWPSSRVNAAWATVLPGRPAAALPYGRRVRRGAAASRGSAARTAGPPTRRAFEIVDADGEVVRVTGESDSELFWALRGGDLGTDVDAG</sequence>
<dbReference type="Proteomes" id="UP001597097">
    <property type="component" value="Unassembled WGS sequence"/>
</dbReference>
<name>A0ABW4GQK5_9ACTN</name>
<dbReference type="EMBL" id="JBHUCM010000044">
    <property type="protein sequence ID" value="MFD1544709.1"/>
    <property type="molecule type" value="Genomic_DNA"/>
</dbReference>
<accession>A0ABW4GQK5</accession>
<evidence type="ECO:0000313" key="1">
    <source>
        <dbReference type="EMBL" id="MFD1544709.1"/>
    </source>
</evidence>
<proteinExistence type="predicted"/>
<gene>
    <name evidence="1" type="ORF">ACFSJ0_47245</name>
</gene>
<evidence type="ECO:0000313" key="2">
    <source>
        <dbReference type="Proteomes" id="UP001597097"/>
    </source>
</evidence>
<dbReference type="RefSeq" id="WP_219529434.1">
    <property type="nucleotide sequence ID" value="NZ_JAHKRM010000006.1"/>
</dbReference>
<organism evidence="1 2">
    <name type="scientific">Nonomuraea guangzhouensis</name>
    <dbReference type="NCBI Taxonomy" id="1291555"/>
    <lineage>
        <taxon>Bacteria</taxon>
        <taxon>Bacillati</taxon>
        <taxon>Actinomycetota</taxon>
        <taxon>Actinomycetes</taxon>
        <taxon>Streptosporangiales</taxon>
        <taxon>Streptosporangiaceae</taxon>
        <taxon>Nonomuraea</taxon>
    </lineage>
</organism>
<keyword evidence="2" id="KW-1185">Reference proteome</keyword>
<comment type="caution">
    <text evidence="1">The sequence shown here is derived from an EMBL/GenBank/DDBJ whole genome shotgun (WGS) entry which is preliminary data.</text>
</comment>
<protein>
    <submittedName>
        <fullName evidence="1">Uncharacterized protein</fullName>
    </submittedName>
</protein>
<reference evidence="2" key="1">
    <citation type="journal article" date="2019" name="Int. J. Syst. Evol. Microbiol.">
        <title>The Global Catalogue of Microorganisms (GCM) 10K type strain sequencing project: providing services to taxonomists for standard genome sequencing and annotation.</title>
        <authorList>
            <consortium name="The Broad Institute Genomics Platform"/>
            <consortium name="The Broad Institute Genome Sequencing Center for Infectious Disease"/>
            <person name="Wu L."/>
            <person name="Ma J."/>
        </authorList>
    </citation>
    <scope>NUCLEOTIDE SEQUENCE [LARGE SCALE GENOMIC DNA]</scope>
    <source>
        <strain evidence="2">CGMCC 1.15399</strain>
    </source>
</reference>